<dbReference type="KEGG" id="fld:ABNE31_02340"/>
<evidence type="ECO:0000313" key="1">
    <source>
        <dbReference type="EMBL" id="XBQ23766.1"/>
    </source>
</evidence>
<protein>
    <submittedName>
        <fullName evidence="1">Uncharacterized protein</fullName>
    </submittedName>
</protein>
<dbReference type="RefSeq" id="WP_349352226.1">
    <property type="nucleotide sequence ID" value="NZ_CP157804.1"/>
</dbReference>
<sequence length="87" mass="10088">MENQIKKLVEVDKSLVVKLKVLSAFENLSVKALMEKAIVEYVKKKELERFDQLSKAEKEDLGLLLLMQQADKEDFVSEDDVFKLLDE</sequence>
<name>A0AAU7MYS9_9FLAO</name>
<dbReference type="AlphaFoldDB" id="A0AAU7MYS9"/>
<gene>
    <name evidence="1" type="ORF">ABNE31_02340</name>
</gene>
<accession>A0AAU7MYS9</accession>
<dbReference type="EMBL" id="CP157804">
    <property type="protein sequence ID" value="XBQ23766.1"/>
    <property type="molecule type" value="Genomic_DNA"/>
</dbReference>
<reference evidence="1" key="1">
    <citation type="submission" date="2024-05" db="EMBL/GenBank/DDBJ databases">
        <title>Draft Genome Sequences of Flagellimonas sp. MMG031 and Marinobacter sp. MMG032 Isolated from the dinoflagellate Symbiodinium pilosum.</title>
        <authorList>
            <person name="Shikuma N.J."/>
            <person name="Farrell M.V."/>
        </authorList>
    </citation>
    <scope>NUCLEOTIDE SEQUENCE</scope>
    <source>
        <strain evidence="1">MMG031</strain>
    </source>
</reference>
<organism evidence="1">
    <name type="scientific">Flagellimonas sp. MMG031</name>
    <dbReference type="NCBI Taxonomy" id="3158549"/>
    <lineage>
        <taxon>Bacteria</taxon>
        <taxon>Pseudomonadati</taxon>
        <taxon>Bacteroidota</taxon>
        <taxon>Flavobacteriia</taxon>
        <taxon>Flavobacteriales</taxon>
        <taxon>Flavobacteriaceae</taxon>
        <taxon>Flagellimonas</taxon>
    </lineage>
</organism>
<proteinExistence type="predicted"/>